<evidence type="ECO:0000259" key="1">
    <source>
        <dbReference type="Pfam" id="PF03358"/>
    </source>
</evidence>
<dbReference type="GO" id="GO:0005829">
    <property type="term" value="C:cytosol"/>
    <property type="evidence" value="ECO:0007669"/>
    <property type="project" value="TreeGrafter"/>
</dbReference>
<dbReference type="Pfam" id="PF03358">
    <property type="entry name" value="FMN_red"/>
    <property type="match status" value="1"/>
</dbReference>
<dbReference type="Proteomes" id="UP000675940">
    <property type="component" value="Unassembled WGS sequence"/>
</dbReference>
<dbReference type="GO" id="GO:0016491">
    <property type="term" value="F:oxidoreductase activity"/>
    <property type="evidence" value="ECO:0007669"/>
    <property type="project" value="InterPro"/>
</dbReference>
<organism evidence="2 3">
    <name type="scientific">Sagittula salina</name>
    <dbReference type="NCBI Taxonomy" id="2820268"/>
    <lineage>
        <taxon>Bacteria</taxon>
        <taxon>Pseudomonadati</taxon>
        <taxon>Pseudomonadota</taxon>
        <taxon>Alphaproteobacteria</taxon>
        <taxon>Rhodobacterales</taxon>
        <taxon>Roseobacteraceae</taxon>
        <taxon>Sagittula</taxon>
    </lineage>
</organism>
<keyword evidence="3" id="KW-1185">Reference proteome</keyword>
<dbReference type="PANTHER" id="PTHR30543">
    <property type="entry name" value="CHROMATE REDUCTASE"/>
    <property type="match status" value="1"/>
</dbReference>
<accession>A0A940MPK0</accession>
<dbReference type="RefSeq" id="WP_209361070.1">
    <property type="nucleotide sequence ID" value="NZ_JAGISH010000006.1"/>
</dbReference>
<gene>
    <name evidence="2" type="ORF">J5474_11510</name>
</gene>
<dbReference type="AlphaFoldDB" id="A0A940MPK0"/>
<dbReference type="InterPro" id="IPR029039">
    <property type="entry name" value="Flavoprotein-like_sf"/>
</dbReference>
<reference evidence="2" key="1">
    <citation type="submission" date="2021-03" db="EMBL/GenBank/DDBJ databases">
        <title>Sagittula salina sp. nov. strain M10.9X isolated from the marine waste.</title>
        <authorList>
            <person name="Satari L."/>
            <person name="Molina-Menor E."/>
            <person name="Vidal-Verdu A."/>
            <person name="Pascual J."/>
            <person name="Pereto J."/>
            <person name="Porcar M."/>
        </authorList>
    </citation>
    <scope>NUCLEOTIDE SEQUENCE</scope>
    <source>
        <strain evidence="2">M10.9X</strain>
    </source>
</reference>
<feature type="domain" description="NADPH-dependent FMN reductase-like" evidence="1">
    <location>
        <begin position="6"/>
        <end position="148"/>
    </location>
</feature>
<dbReference type="EMBL" id="JAGISH010000006">
    <property type="protein sequence ID" value="MBP0483114.1"/>
    <property type="molecule type" value="Genomic_DNA"/>
</dbReference>
<dbReference type="GO" id="GO:0010181">
    <property type="term" value="F:FMN binding"/>
    <property type="evidence" value="ECO:0007669"/>
    <property type="project" value="TreeGrafter"/>
</dbReference>
<evidence type="ECO:0000313" key="2">
    <source>
        <dbReference type="EMBL" id="MBP0483114.1"/>
    </source>
</evidence>
<dbReference type="InterPro" id="IPR005025">
    <property type="entry name" value="FMN_Rdtase-like_dom"/>
</dbReference>
<dbReference type="Gene3D" id="3.40.50.360">
    <property type="match status" value="1"/>
</dbReference>
<dbReference type="PANTHER" id="PTHR30543:SF21">
    <property type="entry name" value="NAD(P)H-DEPENDENT FMN REDUCTASE LOT6"/>
    <property type="match status" value="1"/>
</dbReference>
<sequence>MTQLTLVGLCGSLRAASTNRLLLQEAAHRFGPCTYSELDIRFPLFDADMQADPGIPAEVSQAARAIADADAVIVASPEYNKGISGALKNALDWISRTPGAPWRDKPVALMSAAAGAAGGPRAQAMTRLCLTAFRPLLLPGPEVMVGNTSTKWDAGGRLTDATGIRLLDELMADLRRAAEAHAARPKMDTDT</sequence>
<name>A0A940MPK0_9RHOB</name>
<dbReference type="SUPFAM" id="SSF52218">
    <property type="entry name" value="Flavoproteins"/>
    <property type="match status" value="1"/>
</dbReference>
<dbReference type="InterPro" id="IPR050712">
    <property type="entry name" value="NAD(P)H-dep_reductase"/>
</dbReference>
<protein>
    <submittedName>
        <fullName evidence="2">NAD(P)H-dependent oxidoreductase</fullName>
    </submittedName>
</protein>
<evidence type="ECO:0000313" key="3">
    <source>
        <dbReference type="Proteomes" id="UP000675940"/>
    </source>
</evidence>
<proteinExistence type="predicted"/>
<comment type="caution">
    <text evidence="2">The sequence shown here is derived from an EMBL/GenBank/DDBJ whole genome shotgun (WGS) entry which is preliminary data.</text>
</comment>